<accession>A0A3B0CBX3</accession>
<evidence type="ECO:0000313" key="7">
    <source>
        <dbReference type="Proteomes" id="UP000276603"/>
    </source>
</evidence>
<dbReference type="OrthoDB" id="9780326at2"/>
<protein>
    <submittedName>
        <fullName evidence="6">Sigma-70 family RNA polymerase sigma factor</fullName>
    </submittedName>
</protein>
<dbReference type="InterPro" id="IPR013324">
    <property type="entry name" value="RNA_pol_sigma_r3/r4-like"/>
</dbReference>
<dbReference type="NCBIfam" id="TIGR02937">
    <property type="entry name" value="sigma70-ECF"/>
    <property type="match status" value="1"/>
</dbReference>
<dbReference type="InterPro" id="IPR013249">
    <property type="entry name" value="RNA_pol_sigma70_r4_t2"/>
</dbReference>
<dbReference type="EMBL" id="RBCJ01000002">
    <property type="protein sequence ID" value="RKN81107.1"/>
    <property type="molecule type" value="Genomic_DNA"/>
</dbReference>
<dbReference type="PANTHER" id="PTHR43133:SF45">
    <property type="entry name" value="RNA POLYMERASE ECF-TYPE SIGMA FACTOR"/>
    <property type="match status" value="1"/>
</dbReference>
<dbReference type="Gene3D" id="1.10.10.10">
    <property type="entry name" value="Winged helix-like DNA-binding domain superfamily/Winged helix DNA-binding domain"/>
    <property type="match status" value="1"/>
</dbReference>
<dbReference type="SUPFAM" id="SSF88946">
    <property type="entry name" value="Sigma2 domain of RNA polymerase sigma factors"/>
    <property type="match status" value="1"/>
</dbReference>
<dbReference type="PANTHER" id="PTHR43133">
    <property type="entry name" value="RNA POLYMERASE ECF-TYPE SIGMA FACTO"/>
    <property type="match status" value="1"/>
</dbReference>
<keyword evidence="7" id="KW-1185">Reference proteome</keyword>
<keyword evidence="4" id="KW-0804">Transcription</keyword>
<feature type="domain" description="HTH luxR-type" evidence="5">
    <location>
        <begin position="127"/>
        <end position="154"/>
    </location>
</feature>
<dbReference type="InterPro" id="IPR000792">
    <property type="entry name" value="Tscrpt_reg_LuxR_C"/>
</dbReference>
<comment type="similarity">
    <text evidence="1">Belongs to the sigma-70 factor family. ECF subfamily.</text>
</comment>
<name>A0A3B0CBX3_9FLAO</name>
<keyword evidence="3" id="KW-0731">Sigma factor</keyword>
<evidence type="ECO:0000256" key="3">
    <source>
        <dbReference type="ARBA" id="ARBA00023082"/>
    </source>
</evidence>
<evidence type="ECO:0000313" key="6">
    <source>
        <dbReference type="EMBL" id="RKN81107.1"/>
    </source>
</evidence>
<dbReference type="GO" id="GO:0006352">
    <property type="term" value="P:DNA-templated transcription initiation"/>
    <property type="evidence" value="ECO:0007669"/>
    <property type="project" value="InterPro"/>
</dbReference>
<dbReference type="PROSITE" id="PS00622">
    <property type="entry name" value="HTH_LUXR_1"/>
    <property type="match status" value="1"/>
</dbReference>
<reference evidence="6 7" key="1">
    <citation type="submission" date="2018-10" db="EMBL/GenBank/DDBJ databases">
        <title>Ulvibacterium marinum gen. nov., sp. nov., a novel marine bacterium of the family Flavobacteriaceae, isolated from a culture of the green alga Ulva prolifera.</title>
        <authorList>
            <person name="Zhang Z."/>
        </authorList>
    </citation>
    <scope>NUCLEOTIDE SEQUENCE [LARGE SCALE GENOMIC DNA]</scope>
    <source>
        <strain evidence="6 7">CCMM003</strain>
    </source>
</reference>
<evidence type="ECO:0000256" key="1">
    <source>
        <dbReference type="ARBA" id="ARBA00010641"/>
    </source>
</evidence>
<dbReference type="AlphaFoldDB" id="A0A3B0CBX3"/>
<dbReference type="Pfam" id="PF04542">
    <property type="entry name" value="Sigma70_r2"/>
    <property type="match status" value="1"/>
</dbReference>
<dbReference type="InterPro" id="IPR039425">
    <property type="entry name" value="RNA_pol_sigma-70-like"/>
</dbReference>
<dbReference type="InterPro" id="IPR013325">
    <property type="entry name" value="RNA_pol_sigma_r2"/>
</dbReference>
<evidence type="ECO:0000256" key="4">
    <source>
        <dbReference type="ARBA" id="ARBA00023163"/>
    </source>
</evidence>
<organism evidence="6 7">
    <name type="scientific">Ulvibacterium marinum</name>
    <dbReference type="NCBI Taxonomy" id="2419782"/>
    <lineage>
        <taxon>Bacteria</taxon>
        <taxon>Pseudomonadati</taxon>
        <taxon>Bacteroidota</taxon>
        <taxon>Flavobacteriia</taxon>
        <taxon>Flavobacteriales</taxon>
        <taxon>Flavobacteriaceae</taxon>
        <taxon>Ulvibacterium</taxon>
    </lineage>
</organism>
<dbReference type="RefSeq" id="WP_120711264.1">
    <property type="nucleotide sequence ID" value="NZ_RBCJ01000002.1"/>
</dbReference>
<comment type="caution">
    <text evidence="6">The sequence shown here is derived from an EMBL/GenBank/DDBJ whole genome shotgun (WGS) entry which is preliminary data.</text>
</comment>
<dbReference type="GO" id="GO:0003677">
    <property type="term" value="F:DNA binding"/>
    <property type="evidence" value="ECO:0007669"/>
    <property type="project" value="InterPro"/>
</dbReference>
<dbReference type="Proteomes" id="UP000276603">
    <property type="component" value="Unassembled WGS sequence"/>
</dbReference>
<proteinExistence type="inferred from homology"/>
<dbReference type="InterPro" id="IPR007627">
    <property type="entry name" value="RNA_pol_sigma70_r2"/>
</dbReference>
<keyword evidence="2" id="KW-0805">Transcription regulation</keyword>
<dbReference type="SUPFAM" id="SSF88659">
    <property type="entry name" value="Sigma3 and sigma4 domains of RNA polymerase sigma factors"/>
    <property type="match status" value="1"/>
</dbReference>
<gene>
    <name evidence="6" type="ORF">D7Z94_09185</name>
</gene>
<dbReference type="GO" id="GO:0016987">
    <property type="term" value="F:sigma factor activity"/>
    <property type="evidence" value="ECO:0007669"/>
    <property type="project" value="UniProtKB-KW"/>
</dbReference>
<evidence type="ECO:0000259" key="5">
    <source>
        <dbReference type="PROSITE" id="PS00622"/>
    </source>
</evidence>
<evidence type="ECO:0000256" key="2">
    <source>
        <dbReference type="ARBA" id="ARBA00023015"/>
    </source>
</evidence>
<dbReference type="Pfam" id="PF08281">
    <property type="entry name" value="Sigma70_r4_2"/>
    <property type="match status" value="1"/>
</dbReference>
<dbReference type="InterPro" id="IPR014284">
    <property type="entry name" value="RNA_pol_sigma-70_dom"/>
</dbReference>
<sequence length="162" mass="19434">MVDEEEFVRVIKQNERVIFKITTVYTRNEVDQQDLYQDIVYQLWKSFDTFRNESKVSTWMYRIALNTALTRHKRHKKRGRPVPIEKVILQQTENYDSEFEERLALLYKQIHKLNSLEKGIMLLLLEGKKYEEISEIIGLSSSNVGTRISRIKKKLKQRINKK</sequence>
<dbReference type="Gene3D" id="1.10.1740.10">
    <property type="match status" value="1"/>
</dbReference>
<dbReference type="InterPro" id="IPR036388">
    <property type="entry name" value="WH-like_DNA-bd_sf"/>
</dbReference>